<evidence type="ECO:0000256" key="1">
    <source>
        <dbReference type="ARBA" id="ARBA00022723"/>
    </source>
</evidence>
<keyword evidence="4" id="KW-1185">Reference proteome</keyword>
<dbReference type="GO" id="GO:0016829">
    <property type="term" value="F:lyase activity"/>
    <property type="evidence" value="ECO:0007669"/>
    <property type="project" value="UniProtKB-KW"/>
</dbReference>
<dbReference type="GO" id="GO:0046872">
    <property type="term" value="F:metal ion binding"/>
    <property type="evidence" value="ECO:0007669"/>
    <property type="project" value="UniProtKB-KW"/>
</dbReference>
<gene>
    <name evidence="3" type="ORF">EV695_3127</name>
</gene>
<organism evidence="3 4">
    <name type="scientific">Cocleimonas flava</name>
    <dbReference type="NCBI Taxonomy" id="634765"/>
    <lineage>
        <taxon>Bacteria</taxon>
        <taxon>Pseudomonadati</taxon>
        <taxon>Pseudomonadota</taxon>
        <taxon>Gammaproteobacteria</taxon>
        <taxon>Thiotrichales</taxon>
        <taxon>Thiotrichaceae</taxon>
        <taxon>Cocleimonas</taxon>
    </lineage>
</organism>
<dbReference type="Gene3D" id="3.40.50.1400">
    <property type="match status" value="2"/>
</dbReference>
<reference evidence="3 4" key="1">
    <citation type="submission" date="2019-03" db="EMBL/GenBank/DDBJ databases">
        <title>Genomic Encyclopedia of Type Strains, Phase IV (KMG-IV): sequencing the most valuable type-strain genomes for metagenomic binning, comparative biology and taxonomic classification.</title>
        <authorList>
            <person name="Goeker M."/>
        </authorList>
    </citation>
    <scope>NUCLEOTIDE SEQUENCE [LARGE SCALE GENOMIC DNA]</scope>
    <source>
        <strain evidence="3 4">DSM 24830</strain>
    </source>
</reference>
<keyword evidence="2" id="KW-0456">Lyase</keyword>
<dbReference type="InterPro" id="IPR002762">
    <property type="entry name" value="CbiX-like"/>
</dbReference>
<evidence type="ECO:0008006" key="5">
    <source>
        <dbReference type="Google" id="ProtNLM"/>
    </source>
</evidence>
<dbReference type="Pfam" id="PF01903">
    <property type="entry name" value="CbiX"/>
    <property type="match status" value="1"/>
</dbReference>
<evidence type="ECO:0000313" key="3">
    <source>
        <dbReference type="EMBL" id="TCJ85161.1"/>
    </source>
</evidence>
<dbReference type="AlphaFoldDB" id="A0A4R1F420"/>
<evidence type="ECO:0000256" key="2">
    <source>
        <dbReference type="ARBA" id="ARBA00023239"/>
    </source>
</evidence>
<dbReference type="EMBL" id="SMFQ01000004">
    <property type="protein sequence ID" value="TCJ85161.1"/>
    <property type="molecule type" value="Genomic_DNA"/>
</dbReference>
<keyword evidence="1" id="KW-0479">Metal-binding</keyword>
<accession>A0A4R1F420</accession>
<dbReference type="SUPFAM" id="SSF53800">
    <property type="entry name" value="Chelatase"/>
    <property type="match status" value="1"/>
</dbReference>
<dbReference type="RefSeq" id="WP_131906866.1">
    <property type="nucleotide sequence ID" value="NZ_BAAAFU010000001.1"/>
</dbReference>
<proteinExistence type="predicted"/>
<comment type="caution">
    <text evidence="3">The sequence shown here is derived from an EMBL/GenBank/DDBJ whole genome shotgun (WGS) entry which is preliminary data.</text>
</comment>
<name>A0A4R1F420_9GAMM</name>
<evidence type="ECO:0000313" key="4">
    <source>
        <dbReference type="Proteomes" id="UP000294887"/>
    </source>
</evidence>
<dbReference type="Proteomes" id="UP000294887">
    <property type="component" value="Unassembled WGS sequence"/>
</dbReference>
<dbReference type="OrthoDB" id="6146280at2"/>
<sequence>MPCILLIDNGSLRANATLQLRNLAEILSIESGFKIHPVSCKHSNRIPESELNGRPAYTFSYFMEQQLSKGEKEFILLPLFFGNSRALTSFIPDEVVTLEETFGPITIKIADTIYPLPQGEEELSTIIYDHIIATALKVFNDSDRSKNYADLKNVVLVDHGSPVPRVTAVRQHLANRVREKLAENGANPAALEEAVMERREGKEYDFNGDLLEDWLIHKAEAGETQASVILMFFLPGSHAGEGGDIIEICDNVMKKYPAFKISISPLISEHPKLVSILYERLTHILQN</sequence>
<protein>
    <recommendedName>
        <fullName evidence="5">Sirohydrochlorin ferrochelatase</fullName>
    </recommendedName>
</protein>